<protein>
    <recommendedName>
        <fullName evidence="12">Ig-like domain-containing protein</fullName>
    </recommendedName>
</protein>
<keyword evidence="10" id="KW-0393">Immunoglobulin domain</keyword>
<keyword evidence="3" id="KW-0812">Transmembrane</keyword>
<organism evidence="13 14">
    <name type="scientific">Triplophysa tibetana</name>
    <dbReference type="NCBI Taxonomy" id="1572043"/>
    <lineage>
        <taxon>Eukaryota</taxon>
        <taxon>Metazoa</taxon>
        <taxon>Chordata</taxon>
        <taxon>Craniata</taxon>
        <taxon>Vertebrata</taxon>
        <taxon>Euteleostomi</taxon>
        <taxon>Actinopterygii</taxon>
        <taxon>Neopterygii</taxon>
        <taxon>Teleostei</taxon>
        <taxon>Ostariophysi</taxon>
        <taxon>Cypriniformes</taxon>
        <taxon>Nemacheilidae</taxon>
        <taxon>Triplophysa</taxon>
    </lineage>
</organism>
<dbReference type="PANTHER" id="PTHR25466:SF14">
    <property type="entry name" value="BUTYROPHILIN SUBFAMILY 2 MEMBER A2-LIKE-RELATED"/>
    <property type="match status" value="1"/>
</dbReference>
<feature type="signal peptide" evidence="11">
    <location>
        <begin position="1"/>
        <end position="20"/>
    </location>
</feature>
<dbReference type="GO" id="GO:0006955">
    <property type="term" value="P:immune response"/>
    <property type="evidence" value="ECO:0007669"/>
    <property type="project" value="TreeGrafter"/>
</dbReference>
<evidence type="ECO:0000256" key="2">
    <source>
        <dbReference type="ARBA" id="ARBA00022475"/>
    </source>
</evidence>
<evidence type="ECO:0000259" key="12">
    <source>
        <dbReference type="PROSITE" id="PS50835"/>
    </source>
</evidence>
<keyword evidence="5" id="KW-1133">Transmembrane helix</keyword>
<evidence type="ECO:0000256" key="9">
    <source>
        <dbReference type="ARBA" id="ARBA00023180"/>
    </source>
</evidence>
<evidence type="ECO:0000256" key="11">
    <source>
        <dbReference type="SAM" id="SignalP"/>
    </source>
</evidence>
<evidence type="ECO:0000313" key="14">
    <source>
        <dbReference type="Proteomes" id="UP000324632"/>
    </source>
</evidence>
<dbReference type="GO" id="GO:0042102">
    <property type="term" value="P:positive regulation of T cell proliferation"/>
    <property type="evidence" value="ECO:0007669"/>
    <property type="project" value="TreeGrafter"/>
</dbReference>
<dbReference type="Pfam" id="PF13927">
    <property type="entry name" value="Ig_3"/>
    <property type="match status" value="1"/>
</dbReference>
<evidence type="ECO:0000256" key="10">
    <source>
        <dbReference type="ARBA" id="ARBA00023319"/>
    </source>
</evidence>
<evidence type="ECO:0000256" key="3">
    <source>
        <dbReference type="ARBA" id="ARBA00022692"/>
    </source>
</evidence>
<sequence length="323" mass="36268">MSKVCYGVYILLWMFSMVECKIPEVRVTCIFSESCTLPCSFTPTDAPVRIQWYHQESLIFSLQQGGEQLSNGNTWLQVEHISHGNATLLLKRVVVKNRGRYKCVVNNTSQTYVVAAVEAPIRMITIGAHPSGEIQCSTKDVYPPPDVHWTTEPSLPSTALQPVTRMFSDGMGLFAVESIVKQNNNTFEHMFVCNITSKYGTQIWTASLQIQERTGSEGQKLVIPCKAPKNLQFSTLVWTFTNANKTTDVLKYDSRTHKTTNFQDYAEIKDERALKGDGSLTLGNPVDSDHSGIYTCVFSGETTRHLIETSVNFSLSRQKKGFR</sequence>
<dbReference type="InterPro" id="IPR003599">
    <property type="entry name" value="Ig_sub"/>
</dbReference>
<keyword evidence="7" id="KW-1015">Disulfide bond</keyword>
<dbReference type="GO" id="GO:0071222">
    <property type="term" value="P:cellular response to lipopolysaccharide"/>
    <property type="evidence" value="ECO:0007669"/>
    <property type="project" value="TreeGrafter"/>
</dbReference>
<keyword evidence="6" id="KW-0472">Membrane</keyword>
<feature type="domain" description="Ig-like" evidence="12">
    <location>
        <begin position="23"/>
        <end position="115"/>
    </location>
</feature>
<dbReference type="InterPro" id="IPR051713">
    <property type="entry name" value="T-cell_Activation_Regulation"/>
</dbReference>
<reference evidence="13 14" key="1">
    <citation type="journal article" date="2019" name="Mol. Ecol. Resour.">
        <title>Chromosome-level genome assembly of Triplophysa tibetana, a fish adapted to the harsh high-altitude environment of the Tibetan Plateau.</title>
        <authorList>
            <person name="Yang X."/>
            <person name="Liu H."/>
            <person name="Ma Z."/>
            <person name="Zou Y."/>
            <person name="Zou M."/>
            <person name="Mao Y."/>
            <person name="Li X."/>
            <person name="Wang H."/>
            <person name="Chen T."/>
            <person name="Wang W."/>
            <person name="Yang R."/>
        </authorList>
    </citation>
    <scope>NUCLEOTIDE SEQUENCE [LARGE SCALE GENOMIC DNA]</scope>
    <source>
        <strain evidence="13">TTIB1903HZAU</strain>
        <tissue evidence="13">Muscle</tissue>
    </source>
</reference>
<proteinExistence type="predicted"/>
<evidence type="ECO:0000256" key="4">
    <source>
        <dbReference type="ARBA" id="ARBA00022729"/>
    </source>
</evidence>
<evidence type="ECO:0000256" key="1">
    <source>
        <dbReference type="ARBA" id="ARBA00004251"/>
    </source>
</evidence>
<dbReference type="GO" id="GO:0042130">
    <property type="term" value="P:negative regulation of T cell proliferation"/>
    <property type="evidence" value="ECO:0007669"/>
    <property type="project" value="TreeGrafter"/>
</dbReference>
<dbReference type="GO" id="GO:0009897">
    <property type="term" value="C:external side of plasma membrane"/>
    <property type="evidence" value="ECO:0007669"/>
    <property type="project" value="TreeGrafter"/>
</dbReference>
<evidence type="ECO:0000256" key="8">
    <source>
        <dbReference type="ARBA" id="ARBA00023170"/>
    </source>
</evidence>
<dbReference type="AlphaFoldDB" id="A0A5A9N5C9"/>
<gene>
    <name evidence="13" type="ORF">E1301_Tti000229</name>
</gene>
<dbReference type="EMBL" id="SOYY01000023">
    <property type="protein sequence ID" value="KAA0704126.1"/>
    <property type="molecule type" value="Genomic_DNA"/>
</dbReference>
<evidence type="ECO:0000256" key="7">
    <source>
        <dbReference type="ARBA" id="ARBA00023157"/>
    </source>
</evidence>
<keyword evidence="4 11" id="KW-0732">Signal</keyword>
<keyword evidence="2" id="KW-1003">Cell membrane</keyword>
<dbReference type="Gene3D" id="2.60.40.10">
    <property type="entry name" value="Immunoglobulins"/>
    <property type="match status" value="3"/>
</dbReference>
<comment type="caution">
    <text evidence="13">The sequence shown here is derived from an EMBL/GenBank/DDBJ whole genome shotgun (WGS) entry which is preliminary data.</text>
</comment>
<dbReference type="Pfam" id="PF07686">
    <property type="entry name" value="V-set"/>
    <property type="match status" value="1"/>
</dbReference>
<evidence type="ECO:0000313" key="13">
    <source>
        <dbReference type="EMBL" id="KAA0704126.1"/>
    </source>
</evidence>
<comment type="subcellular location">
    <subcellularLocation>
        <location evidence="1">Cell membrane</location>
        <topology evidence="1">Single-pass type I membrane protein</topology>
    </subcellularLocation>
</comment>
<keyword evidence="14" id="KW-1185">Reference proteome</keyword>
<dbReference type="InterPro" id="IPR013106">
    <property type="entry name" value="Ig_V-set"/>
</dbReference>
<evidence type="ECO:0000256" key="5">
    <source>
        <dbReference type="ARBA" id="ARBA00022989"/>
    </source>
</evidence>
<name>A0A5A9N5C9_9TELE</name>
<dbReference type="PROSITE" id="PS50835">
    <property type="entry name" value="IG_LIKE"/>
    <property type="match status" value="2"/>
</dbReference>
<dbReference type="SUPFAM" id="SSF48726">
    <property type="entry name" value="Immunoglobulin"/>
    <property type="match status" value="3"/>
</dbReference>
<dbReference type="GO" id="GO:0007166">
    <property type="term" value="P:cell surface receptor signaling pathway"/>
    <property type="evidence" value="ECO:0007669"/>
    <property type="project" value="TreeGrafter"/>
</dbReference>
<keyword evidence="9" id="KW-0325">Glycoprotein</keyword>
<dbReference type="InterPro" id="IPR036179">
    <property type="entry name" value="Ig-like_dom_sf"/>
</dbReference>
<dbReference type="InterPro" id="IPR013783">
    <property type="entry name" value="Ig-like_fold"/>
</dbReference>
<feature type="chain" id="PRO_5022705305" description="Ig-like domain-containing protein" evidence="11">
    <location>
        <begin position="21"/>
        <end position="323"/>
    </location>
</feature>
<keyword evidence="8" id="KW-0675">Receptor</keyword>
<dbReference type="Proteomes" id="UP000324632">
    <property type="component" value="Chromosome 23"/>
</dbReference>
<accession>A0A5A9N5C9</accession>
<evidence type="ECO:0000256" key="6">
    <source>
        <dbReference type="ARBA" id="ARBA00023136"/>
    </source>
</evidence>
<dbReference type="GO" id="GO:0031295">
    <property type="term" value="P:T cell costimulation"/>
    <property type="evidence" value="ECO:0007669"/>
    <property type="project" value="TreeGrafter"/>
</dbReference>
<dbReference type="InterPro" id="IPR007110">
    <property type="entry name" value="Ig-like_dom"/>
</dbReference>
<feature type="domain" description="Ig-like" evidence="12">
    <location>
        <begin position="201"/>
        <end position="312"/>
    </location>
</feature>
<dbReference type="SMART" id="SM00409">
    <property type="entry name" value="IG"/>
    <property type="match status" value="2"/>
</dbReference>
<dbReference type="PANTHER" id="PTHR25466">
    <property type="entry name" value="T-LYMPHOCYTE ACTIVATION ANTIGEN"/>
    <property type="match status" value="1"/>
</dbReference>